<reference evidence="3" key="4">
    <citation type="submission" date="2025-05" db="UniProtKB">
        <authorList>
            <consortium name="EnsemblFungi"/>
        </authorList>
    </citation>
    <scope>IDENTIFICATION</scope>
    <source>
        <strain evidence="3">isolate 1-1 / race 1 (BBBD)</strain>
    </source>
</reference>
<dbReference type="Gene3D" id="2.60.40.200">
    <property type="entry name" value="Superoxide dismutase, copper/zinc binding domain"/>
    <property type="match status" value="1"/>
</dbReference>
<evidence type="ECO:0000313" key="4">
    <source>
        <dbReference type="Proteomes" id="UP000005240"/>
    </source>
</evidence>
<evidence type="ECO:0008006" key="5">
    <source>
        <dbReference type="Google" id="ProtNLM"/>
    </source>
</evidence>
<keyword evidence="4" id="KW-1185">Reference proteome</keyword>
<reference evidence="2" key="2">
    <citation type="submission" date="2016-05" db="EMBL/GenBank/DDBJ databases">
        <title>Comparative analysis highlights variable genome content of wheat rusts and divergence of the mating loci.</title>
        <authorList>
            <person name="Cuomo C.A."/>
            <person name="Bakkeren G."/>
            <person name="Szabo L."/>
            <person name="Khalil H."/>
            <person name="Joly D."/>
            <person name="Goldberg J."/>
            <person name="Young S."/>
            <person name="Zeng Q."/>
            <person name="Fellers J."/>
        </authorList>
    </citation>
    <scope>NUCLEOTIDE SEQUENCE [LARGE SCALE GENOMIC DNA]</scope>
    <source>
        <strain evidence="2">1-1 BBBD Race 1</strain>
    </source>
</reference>
<dbReference type="EMBL" id="ADAS02000125">
    <property type="protein sequence ID" value="OAV89548.1"/>
    <property type="molecule type" value="Genomic_DNA"/>
</dbReference>
<feature type="signal peptide" evidence="1">
    <location>
        <begin position="1"/>
        <end position="23"/>
    </location>
</feature>
<dbReference type="EnsemblFungi" id="PTTG_28661-t43_1">
    <property type="protein sequence ID" value="PTTG_28661-t43_1-p1"/>
    <property type="gene ID" value="PTTG_28661"/>
</dbReference>
<evidence type="ECO:0000313" key="2">
    <source>
        <dbReference type="EMBL" id="OAV89548.1"/>
    </source>
</evidence>
<dbReference type="GO" id="GO:0046872">
    <property type="term" value="F:metal ion binding"/>
    <property type="evidence" value="ECO:0007669"/>
    <property type="project" value="InterPro"/>
</dbReference>
<evidence type="ECO:0000256" key="1">
    <source>
        <dbReference type="SAM" id="SignalP"/>
    </source>
</evidence>
<sequence length="202" mass="21966">MFYSKSKWILVGLLAAIVDLSSAHPAGQPPSTPKYPTTAKATLNAKGFEAVFTFLLLHSGTSLTSLHITGYATVPFPLTGVHLTYSGVPDGQDFDYSIHEKPIAHGDEIECKDVGDLWNPTKSTYKGSDEFKCKPEQPAYCESGNLSGKHRKLKHIPDSNSNYFDPSLRFGYSELGIFGKSIVVYDPTGTPVTCATIVPHDP</sequence>
<dbReference type="VEuPathDB" id="FungiDB:PTTG_28661"/>
<dbReference type="AlphaFoldDB" id="A0A180GAS3"/>
<accession>A0A180GAS3</accession>
<protein>
    <recommendedName>
        <fullName evidence="5">Superoxide dismutase copper/zinc binding domain-containing protein</fullName>
    </recommendedName>
</protein>
<reference evidence="2" key="1">
    <citation type="submission" date="2009-11" db="EMBL/GenBank/DDBJ databases">
        <authorList>
            <consortium name="The Broad Institute Genome Sequencing Platform"/>
            <person name="Ward D."/>
            <person name="Feldgarden M."/>
            <person name="Earl A."/>
            <person name="Young S.K."/>
            <person name="Zeng Q."/>
            <person name="Koehrsen M."/>
            <person name="Alvarado L."/>
            <person name="Berlin A."/>
            <person name="Bochicchio J."/>
            <person name="Borenstein D."/>
            <person name="Chapman S.B."/>
            <person name="Chen Z."/>
            <person name="Engels R."/>
            <person name="Freedman E."/>
            <person name="Gellesch M."/>
            <person name="Goldberg J."/>
            <person name="Griggs A."/>
            <person name="Gujja S."/>
            <person name="Heilman E."/>
            <person name="Heiman D."/>
            <person name="Hepburn T."/>
            <person name="Howarth C."/>
            <person name="Jen D."/>
            <person name="Larson L."/>
            <person name="Lewis B."/>
            <person name="Mehta T."/>
            <person name="Park D."/>
            <person name="Pearson M."/>
            <person name="Roberts A."/>
            <person name="Saif S."/>
            <person name="Shea T."/>
            <person name="Shenoy N."/>
            <person name="Sisk P."/>
            <person name="Stolte C."/>
            <person name="Sykes S."/>
            <person name="Thomson T."/>
            <person name="Walk T."/>
            <person name="White J."/>
            <person name="Yandava C."/>
            <person name="Izard J."/>
            <person name="Baranova O.V."/>
            <person name="Blanton J.M."/>
            <person name="Tanner A.C."/>
            <person name="Dewhirst F.E."/>
            <person name="Haas B."/>
            <person name="Nusbaum C."/>
            <person name="Birren B."/>
        </authorList>
    </citation>
    <scope>NUCLEOTIDE SEQUENCE [LARGE SCALE GENOMIC DNA]</scope>
    <source>
        <strain evidence="2">1-1 BBBD Race 1</strain>
    </source>
</reference>
<dbReference type="SUPFAM" id="SSF49329">
    <property type="entry name" value="Cu,Zn superoxide dismutase-like"/>
    <property type="match status" value="1"/>
</dbReference>
<proteinExistence type="predicted"/>
<feature type="chain" id="PRO_5008109722" description="Superoxide dismutase copper/zinc binding domain-containing protein" evidence="1">
    <location>
        <begin position="24"/>
        <end position="202"/>
    </location>
</feature>
<dbReference type="GO" id="GO:0006801">
    <property type="term" value="P:superoxide metabolic process"/>
    <property type="evidence" value="ECO:0007669"/>
    <property type="project" value="InterPro"/>
</dbReference>
<organism evidence="2">
    <name type="scientific">Puccinia triticina (isolate 1-1 / race 1 (BBBD))</name>
    <name type="common">Brown leaf rust fungus</name>
    <dbReference type="NCBI Taxonomy" id="630390"/>
    <lineage>
        <taxon>Eukaryota</taxon>
        <taxon>Fungi</taxon>
        <taxon>Dikarya</taxon>
        <taxon>Basidiomycota</taxon>
        <taxon>Pucciniomycotina</taxon>
        <taxon>Pucciniomycetes</taxon>
        <taxon>Pucciniales</taxon>
        <taxon>Pucciniaceae</taxon>
        <taxon>Puccinia</taxon>
    </lineage>
</organism>
<keyword evidence="1" id="KW-0732">Signal</keyword>
<evidence type="ECO:0000313" key="3">
    <source>
        <dbReference type="EnsemblFungi" id="PTTG_28661-t43_1-p1"/>
    </source>
</evidence>
<dbReference type="OrthoDB" id="2507086at2759"/>
<gene>
    <name evidence="2" type="ORF">PTTG_28661</name>
</gene>
<dbReference type="Proteomes" id="UP000005240">
    <property type="component" value="Unassembled WGS sequence"/>
</dbReference>
<reference evidence="3 4" key="3">
    <citation type="journal article" date="2017" name="G3 (Bethesda)">
        <title>Comparative analysis highlights variable genome content of wheat rusts and divergence of the mating loci.</title>
        <authorList>
            <person name="Cuomo C.A."/>
            <person name="Bakkeren G."/>
            <person name="Khalil H.B."/>
            <person name="Panwar V."/>
            <person name="Joly D."/>
            <person name="Linning R."/>
            <person name="Sakthikumar S."/>
            <person name="Song X."/>
            <person name="Adiconis X."/>
            <person name="Fan L."/>
            <person name="Goldberg J.M."/>
            <person name="Levin J.Z."/>
            <person name="Young S."/>
            <person name="Zeng Q."/>
            <person name="Anikster Y."/>
            <person name="Bruce M."/>
            <person name="Wang M."/>
            <person name="Yin C."/>
            <person name="McCallum B."/>
            <person name="Szabo L.J."/>
            <person name="Hulbert S."/>
            <person name="Chen X."/>
            <person name="Fellers J.P."/>
        </authorList>
    </citation>
    <scope>NUCLEOTIDE SEQUENCE</scope>
    <source>
        <strain evidence="3">isolate 1-1 / race 1 (BBBD)</strain>
        <strain evidence="4">Isolate 1-1 / race 1 (BBBD)</strain>
    </source>
</reference>
<name>A0A180GAS3_PUCT1</name>
<dbReference type="InterPro" id="IPR036423">
    <property type="entry name" value="SOD-like_Cu/Zn_dom_sf"/>
</dbReference>